<dbReference type="InterPro" id="IPR029063">
    <property type="entry name" value="SAM-dependent_MTases_sf"/>
</dbReference>
<dbReference type="CDD" id="cd02440">
    <property type="entry name" value="AdoMet_MTases"/>
    <property type="match status" value="1"/>
</dbReference>
<keyword evidence="7" id="KW-0949">S-adenosyl-L-methionine</keyword>
<dbReference type="HAMAP" id="MF_00090">
    <property type="entry name" value="PIMT"/>
    <property type="match status" value="1"/>
</dbReference>
<gene>
    <name evidence="8" type="primary">pcm_20</name>
    <name evidence="8" type="ORF">GALL_306870</name>
</gene>
<evidence type="ECO:0000256" key="1">
    <source>
        <dbReference type="ARBA" id="ARBA00004496"/>
    </source>
</evidence>
<proteinExistence type="inferred from homology"/>
<comment type="subcellular location">
    <subcellularLocation>
        <location evidence="1">Cytoplasm</location>
    </subcellularLocation>
</comment>
<evidence type="ECO:0000256" key="5">
    <source>
        <dbReference type="ARBA" id="ARBA00022603"/>
    </source>
</evidence>
<evidence type="ECO:0000256" key="3">
    <source>
        <dbReference type="ARBA" id="ARBA00011890"/>
    </source>
</evidence>
<dbReference type="NCBIfam" id="NF001453">
    <property type="entry name" value="PRK00312.1"/>
    <property type="match status" value="1"/>
</dbReference>
<keyword evidence="5 8" id="KW-0489">Methyltransferase</keyword>
<dbReference type="AlphaFoldDB" id="A0A1J5R5X9"/>
<evidence type="ECO:0000256" key="7">
    <source>
        <dbReference type="ARBA" id="ARBA00022691"/>
    </source>
</evidence>
<organism evidence="8">
    <name type="scientific">mine drainage metagenome</name>
    <dbReference type="NCBI Taxonomy" id="410659"/>
    <lineage>
        <taxon>unclassified sequences</taxon>
        <taxon>metagenomes</taxon>
        <taxon>ecological metagenomes</taxon>
    </lineage>
</organism>
<dbReference type="Pfam" id="PF01135">
    <property type="entry name" value="PCMT"/>
    <property type="match status" value="1"/>
</dbReference>
<evidence type="ECO:0000256" key="4">
    <source>
        <dbReference type="ARBA" id="ARBA00022490"/>
    </source>
</evidence>
<reference evidence="8" key="1">
    <citation type="submission" date="2016-10" db="EMBL/GenBank/DDBJ databases">
        <title>Sequence of Gallionella enrichment culture.</title>
        <authorList>
            <person name="Poehlein A."/>
            <person name="Muehling M."/>
            <person name="Daniel R."/>
        </authorList>
    </citation>
    <scope>NUCLEOTIDE SEQUENCE</scope>
</reference>
<evidence type="ECO:0000256" key="6">
    <source>
        <dbReference type="ARBA" id="ARBA00022679"/>
    </source>
</evidence>
<dbReference type="EC" id="2.1.1.77" evidence="3"/>
<dbReference type="GO" id="GO:0005737">
    <property type="term" value="C:cytoplasm"/>
    <property type="evidence" value="ECO:0007669"/>
    <property type="project" value="UniProtKB-SubCell"/>
</dbReference>
<dbReference type="GO" id="GO:0032259">
    <property type="term" value="P:methylation"/>
    <property type="evidence" value="ECO:0007669"/>
    <property type="project" value="UniProtKB-KW"/>
</dbReference>
<dbReference type="PANTHER" id="PTHR11579:SF0">
    <property type="entry name" value="PROTEIN-L-ISOASPARTATE(D-ASPARTATE) O-METHYLTRANSFERASE"/>
    <property type="match status" value="1"/>
</dbReference>
<dbReference type="InterPro" id="IPR000682">
    <property type="entry name" value="PCMT"/>
</dbReference>
<protein>
    <recommendedName>
        <fullName evidence="3">protein-L-isoaspartate(D-aspartate) O-methyltransferase</fullName>
        <ecNumber evidence="3">2.1.1.77</ecNumber>
    </recommendedName>
</protein>
<dbReference type="PANTHER" id="PTHR11579">
    <property type="entry name" value="PROTEIN-L-ISOASPARTATE O-METHYLTRANSFERASE"/>
    <property type="match status" value="1"/>
</dbReference>
<dbReference type="FunFam" id="3.40.50.150:FF:000010">
    <property type="entry name" value="Protein-L-isoaspartate O-methyltransferase"/>
    <property type="match status" value="1"/>
</dbReference>
<name>A0A1J5R5X9_9ZZZZ</name>
<comment type="similarity">
    <text evidence="2">Belongs to the methyltransferase superfamily. L-isoaspartyl/D-aspartyl protein methyltransferase family.</text>
</comment>
<dbReference type="NCBIfam" id="TIGR00080">
    <property type="entry name" value="pimt"/>
    <property type="match status" value="1"/>
</dbReference>
<keyword evidence="4" id="KW-0963">Cytoplasm</keyword>
<comment type="caution">
    <text evidence="8">The sequence shown here is derived from an EMBL/GenBank/DDBJ whole genome shotgun (WGS) entry which is preliminary data.</text>
</comment>
<evidence type="ECO:0000313" key="8">
    <source>
        <dbReference type="EMBL" id="OIQ87436.1"/>
    </source>
</evidence>
<accession>A0A1J5R5X9</accession>
<dbReference type="Gene3D" id="3.40.50.150">
    <property type="entry name" value="Vaccinia Virus protein VP39"/>
    <property type="match status" value="1"/>
</dbReference>
<dbReference type="GO" id="GO:0004719">
    <property type="term" value="F:protein-L-isoaspartate (D-aspartate) O-methyltransferase activity"/>
    <property type="evidence" value="ECO:0007669"/>
    <property type="project" value="UniProtKB-EC"/>
</dbReference>
<sequence>MRTGADQAADLEYQQRRDAMVEEIVEMAEEVAPACGGMHLSPGVLDAMSRVPRHRFVPEDERPYAYQNRPLAIGHNQTISQPYIVALMTDLLALEPGDRVLEVGTGSGYQTAVLAELGTEVYSIEIVEPIARNAAGLLQALGYGRVQTKVGDGYQGWPEHAPYDGVMVTAGASHVPQPLLDQLRPGGRMVIPVGEAFDVQELLLITKDEAGHAHRRQVIPVRFVPLTGGH</sequence>
<dbReference type="SUPFAM" id="SSF53335">
    <property type="entry name" value="S-adenosyl-L-methionine-dependent methyltransferases"/>
    <property type="match status" value="1"/>
</dbReference>
<keyword evidence="6 8" id="KW-0808">Transferase</keyword>
<dbReference type="EMBL" id="MLJW01000422">
    <property type="protein sequence ID" value="OIQ87436.1"/>
    <property type="molecule type" value="Genomic_DNA"/>
</dbReference>
<evidence type="ECO:0000256" key="2">
    <source>
        <dbReference type="ARBA" id="ARBA00005369"/>
    </source>
</evidence>